<dbReference type="PANTHER" id="PTHR11920">
    <property type="entry name" value="GUANYLYL CYCLASE"/>
    <property type="match status" value="1"/>
</dbReference>
<dbReference type="PROSITE" id="PS00452">
    <property type="entry name" value="GUANYLATE_CYCLASE_1"/>
    <property type="match status" value="1"/>
</dbReference>
<evidence type="ECO:0000256" key="7">
    <source>
        <dbReference type="RuleBase" id="RU000405"/>
    </source>
</evidence>
<feature type="region of interest" description="Disordered" evidence="8">
    <location>
        <begin position="834"/>
        <end position="854"/>
    </location>
</feature>
<keyword evidence="3" id="KW-0547">Nucleotide-binding</keyword>
<feature type="compositionally biased region" description="Gly residues" evidence="8">
    <location>
        <begin position="1873"/>
        <end position="1885"/>
    </location>
</feature>
<dbReference type="FunFam" id="3.30.70.1230:FF:000057">
    <property type="entry name" value="Guanylate cyclase"/>
    <property type="match status" value="1"/>
</dbReference>
<keyword evidence="11" id="KW-1185">Reference proteome</keyword>
<dbReference type="CDD" id="cd07302">
    <property type="entry name" value="CHD"/>
    <property type="match status" value="1"/>
</dbReference>
<feature type="compositionally biased region" description="Low complexity" evidence="8">
    <location>
        <begin position="1138"/>
        <end position="1156"/>
    </location>
</feature>
<keyword evidence="5" id="KW-0472">Membrane</keyword>
<reference evidence="10 11" key="1">
    <citation type="journal article" date="2023" name="Commun. Biol.">
        <title>Reorganization of the ancestral sex-determining regions during the evolution of trioecy in Pleodorina starrii.</title>
        <authorList>
            <person name="Takahashi K."/>
            <person name="Suzuki S."/>
            <person name="Kawai-Toyooka H."/>
            <person name="Yamamoto K."/>
            <person name="Hamaji T."/>
            <person name="Ootsuki R."/>
            <person name="Yamaguchi H."/>
            <person name="Kawachi M."/>
            <person name="Higashiyama T."/>
            <person name="Nozaki H."/>
        </authorList>
    </citation>
    <scope>NUCLEOTIDE SEQUENCE [LARGE SCALE GENOMIC DNA]</scope>
    <source>
        <strain evidence="10 11">NIES-4479</strain>
    </source>
</reference>
<dbReference type="EMBL" id="BRXU01000009">
    <property type="protein sequence ID" value="GLC54123.1"/>
    <property type="molecule type" value="Genomic_DNA"/>
</dbReference>
<dbReference type="PROSITE" id="PS50125">
    <property type="entry name" value="GUANYLATE_CYCLASE_2"/>
    <property type="match status" value="1"/>
</dbReference>
<evidence type="ECO:0000313" key="10">
    <source>
        <dbReference type="EMBL" id="GLC54123.1"/>
    </source>
</evidence>
<sequence length="1911" mass="195964">MSEMAGWLVRCFRGQRRARTFAEPSSAASGAVSQAEPVPATARNAVVPAECARQDAMLASTLDMDRFVEAEQVEMVTSLEDARQLILKLKARVRELEGSAGQNADTLSSLRHIRLPEQEARAAHLPGPGKRGIHETMPFFAESASGTHEGQKSVPHLLHAYTKQELVEMLSKAGKPSAAVLLQAVCEEDIGNVPPALLLDVDPAVGDAVAAAPELVAGLQGAGSAANFSQLASIERLPSYLRLRLYMMQACGARPMLAYATSTARSLFKVRTDRQLQYVLEGQVQQDAMLGMLLQEMLDEMLSTPVSRFSVAGVPREGERSTIVVHSLSHFVNTSNPKVFPFVPVTMRGCGYRKSSGEVVPCIIFEFSPDSNQGAFLEHLQRDYTMMGHISAIITLFTLKGDVLHQNAGSIAYYGFQRRSAQDKARRGSAPGAGRNAKRVGAGAVAAPNAVETSAAAWVQEDEPAILGQLFKLAPPDALEGMLESMVQGGVWRSILPVPPTLATSSRPMAAPGGALSDMMLGPGGTASAGVPPGAAFMGPDPDNVFTTDGLAFTGANVLSLAQQSADRSIGNRMDAFEGSFALGITPGGGPGGGDRAHNGPVGHGGGHGHGHGMPRSIRALNAVPEQSQECERVSFAQHRPPPGGGGGAAAADASKWVEVSFGHRRPEQQYLLPSASSVPVAARVAAVGEGFSPLARPSRFPSDAVRRSPRSVRPSATATAIADGFAKAVKVPRRSTTFSAVPSSSNDRAGGRASSGNTMPGIMLALLDRPGGAAASLPHGVAASGGSPRLSRIRRRSGLPLGLDGNPADALAQSTWGLLGAAMCDGRYDKPAGAPRDAAAAAASAAGDPDTQVDTRVSASRRFECAVQARLAAGRALGLSPSAASPAAAAAAVAATAAPPAPTVPVTSPPSGGVPGSISAAQQAEVVPPSLLSPSLSSAVDQWQQWQYRHSQWQDALQSQSQPSTAGRQATQPLAAAPATPWLLHQQHHAGFSQSSSSAANHSSVASDSRRVGGVAVAGALLDVGGAGGAPINLQSFVESVPRRQRSLAFGDGTPGGPTAHSTTRTPSAGSLVSPQPSAHQHTDRDLMSCTNFVAAVGNAPQLPPYGSPGYGQPSRFFATLPPAGSPVREAAPPPTGAAAPPAADSPPAALPLRSSSPAGQAVAAAAALGLRDAAAAIGARSSSVSVCGGGGGGGAGGLKQVHSGNAVSASVRRAPMRQSERSNPNLVLPRAACGIAAATSIKSATSFSFGSKAGHHRPLVRMMSFLNAGGPAPPASGGGGGGAGLHHQQQQQPQQHQQQPLQHAHSYSVHSGVQHRQAVRRAASGQSFAQMLEPVLRTGSGRVYPTGDGSIGTVGLSSQNGSRFPTSTFLCSNLNVGTHRRPSARAMGAAALLPAAGGGTGSSVTGGQGHPASEVDESSSLAALTTTMATVGASREAIASGTANGSGHVRGHVACEELQTFHEITATPFLDPVSKSQVVMVVQTDVTARVQLERRLADVMEAEHKLLENIFPRHVLEYIAHSAAVNQERASQFNLRMLSAMPDLTKTATDHEQVTILFADIVGFTSMCKEVPAKAVMKFLNDLYIRFDTLLDIYGVYKVETIGDCYMVAGGLISKDADGFAAVRKDSCDNLQAWRVLSFAKAMLRDAQKVLLPTTHEPVKLRVGIHTGPVVSGVVGTRMPRFCLFGDTINTASRMESTCPYGRIQVSAATHALVQGEDWEPTGGVQVKGKGIMETYLLKQTPSLALPSNLAAASMSTPGGPDGLVPPNHVSNNLARIAVRAHATAIAAAAATVAGPGAGSAFGTGSTPSTGCTPGSGAIGGAGLGSGAGGCATSIGDRVSAAHGVVSAVTEKMSAVASGGLASGATRTEGGASGGAGGGGGRAPGAVRRTSRMGSSSGKNPSFLFNTVW</sequence>
<evidence type="ECO:0000259" key="9">
    <source>
        <dbReference type="PROSITE" id="PS50125"/>
    </source>
</evidence>
<dbReference type="GO" id="GO:0004016">
    <property type="term" value="F:adenylate cyclase activity"/>
    <property type="evidence" value="ECO:0007669"/>
    <property type="project" value="TreeGrafter"/>
</dbReference>
<feature type="domain" description="Guanylate cyclase" evidence="9">
    <location>
        <begin position="1557"/>
        <end position="1698"/>
    </location>
</feature>
<evidence type="ECO:0000256" key="6">
    <source>
        <dbReference type="ARBA" id="ARBA00023239"/>
    </source>
</evidence>
<feature type="compositionally biased region" description="Polar residues" evidence="8">
    <location>
        <begin position="738"/>
        <end position="748"/>
    </location>
</feature>
<feature type="compositionally biased region" description="Polar residues" evidence="8">
    <location>
        <begin position="955"/>
        <end position="969"/>
    </location>
</feature>
<feature type="region of interest" description="Disordered" evidence="8">
    <location>
        <begin position="955"/>
        <end position="975"/>
    </location>
</feature>
<feature type="compositionally biased region" description="Polar residues" evidence="8">
    <location>
        <begin position="1061"/>
        <end position="1081"/>
    </location>
</feature>
<dbReference type="GO" id="GO:0001653">
    <property type="term" value="F:peptide receptor activity"/>
    <property type="evidence" value="ECO:0007669"/>
    <property type="project" value="TreeGrafter"/>
</dbReference>
<gene>
    <name evidence="10" type="primary">PLEST001616</name>
    <name evidence="10" type="ORF">PLESTB_000826200</name>
</gene>
<evidence type="ECO:0000256" key="4">
    <source>
        <dbReference type="ARBA" id="ARBA00022989"/>
    </source>
</evidence>
<dbReference type="InterPro" id="IPR050401">
    <property type="entry name" value="Cyclic_nucleotide_synthase"/>
</dbReference>
<feature type="compositionally biased region" description="Gly residues" evidence="8">
    <location>
        <begin position="1399"/>
        <end position="1411"/>
    </location>
</feature>
<comment type="similarity">
    <text evidence="7">Belongs to the adenylyl cyclase class-4/guanylyl cyclase family.</text>
</comment>
<feature type="region of interest" description="Disordered" evidence="8">
    <location>
        <begin position="698"/>
        <end position="717"/>
    </location>
</feature>
<feature type="compositionally biased region" description="Low complexity" evidence="8">
    <location>
        <begin position="1863"/>
        <end position="1872"/>
    </location>
</feature>
<dbReference type="InterPro" id="IPR018297">
    <property type="entry name" value="A/G_cyclase_CS"/>
</dbReference>
<dbReference type="GO" id="GO:0004383">
    <property type="term" value="F:guanylate cyclase activity"/>
    <property type="evidence" value="ECO:0007669"/>
    <property type="project" value="TreeGrafter"/>
</dbReference>
<evidence type="ECO:0000256" key="5">
    <source>
        <dbReference type="ARBA" id="ARBA00023136"/>
    </source>
</evidence>
<dbReference type="InterPro" id="IPR001054">
    <property type="entry name" value="A/G_cyclase"/>
</dbReference>
<feature type="compositionally biased region" description="Low complexity" evidence="8">
    <location>
        <begin position="1287"/>
        <end position="1308"/>
    </location>
</feature>
<protein>
    <recommendedName>
        <fullName evidence="9">Guanylate cyclase domain-containing protein</fullName>
    </recommendedName>
</protein>
<organism evidence="10 11">
    <name type="scientific">Pleodorina starrii</name>
    <dbReference type="NCBI Taxonomy" id="330485"/>
    <lineage>
        <taxon>Eukaryota</taxon>
        <taxon>Viridiplantae</taxon>
        <taxon>Chlorophyta</taxon>
        <taxon>core chlorophytes</taxon>
        <taxon>Chlorophyceae</taxon>
        <taxon>CS clade</taxon>
        <taxon>Chlamydomonadales</taxon>
        <taxon>Volvocaceae</taxon>
        <taxon>Pleodorina</taxon>
    </lineage>
</organism>
<feature type="region of interest" description="Disordered" evidence="8">
    <location>
        <begin position="1863"/>
        <end position="1902"/>
    </location>
</feature>
<dbReference type="InterPro" id="IPR029787">
    <property type="entry name" value="Nucleotide_cyclase"/>
</dbReference>
<dbReference type="SUPFAM" id="SSF55073">
    <property type="entry name" value="Nucleotide cyclase"/>
    <property type="match status" value="1"/>
</dbReference>
<dbReference type="Proteomes" id="UP001165080">
    <property type="component" value="Unassembled WGS sequence"/>
</dbReference>
<evidence type="ECO:0000313" key="11">
    <source>
        <dbReference type="Proteomes" id="UP001165080"/>
    </source>
</evidence>
<dbReference type="Pfam" id="PF00211">
    <property type="entry name" value="Guanylate_cyc"/>
    <property type="match status" value="1"/>
</dbReference>
<dbReference type="GO" id="GO:0005886">
    <property type="term" value="C:plasma membrane"/>
    <property type="evidence" value="ECO:0007669"/>
    <property type="project" value="TreeGrafter"/>
</dbReference>
<accession>A0A9W6BLC0</accession>
<keyword evidence="4" id="KW-1133">Transmembrane helix</keyword>
<dbReference type="GO" id="GO:0035556">
    <property type="term" value="P:intracellular signal transduction"/>
    <property type="evidence" value="ECO:0007669"/>
    <property type="project" value="InterPro"/>
</dbReference>
<dbReference type="GO" id="GO:0007168">
    <property type="term" value="P:receptor guanylyl cyclase signaling pathway"/>
    <property type="evidence" value="ECO:0007669"/>
    <property type="project" value="TreeGrafter"/>
</dbReference>
<evidence type="ECO:0000256" key="3">
    <source>
        <dbReference type="ARBA" id="ARBA00022741"/>
    </source>
</evidence>
<feature type="region of interest" description="Disordered" evidence="8">
    <location>
        <begin position="1267"/>
        <end position="1326"/>
    </location>
</feature>
<dbReference type="Gene3D" id="3.30.70.1230">
    <property type="entry name" value="Nucleotide cyclase"/>
    <property type="match status" value="1"/>
</dbReference>
<dbReference type="GO" id="GO:0000166">
    <property type="term" value="F:nucleotide binding"/>
    <property type="evidence" value="ECO:0007669"/>
    <property type="project" value="UniProtKB-KW"/>
</dbReference>
<name>A0A9W6BLC0_9CHLO</name>
<keyword evidence="6 7" id="KW-0456">Lyase</keyword>
<feature type="region of interest" description="Disordered" evidence="8">
    <location>
        <begin position="1399"/>
        <end position="1420"/>
    </location>
</feature>
<proteinExistence type="inferred from homology"/>
<feature type="region of interest" description="Disordered" evidence="8">
    <location>
        <begin position="585"/>
        <end position="652"/>
    </location>
</feature>
<feature type="region of interest" description="Disordered" evidence="8">
    <location>
        <begin position="1048"/>
        <end position="1086"/>
    </location>
</feature>
<feature type="region of interest" description="Disordered" evidence="8">
    <location>
        <begin position="1123"/>
        <end position="1156"/>
    </location>
</feature>
<dbReference type="SMART" id="SM00044">
    <property type="entry name" value="CYCc"/>
    <property type="match status" value="1"/>
</dbReference>
<evidence type="ECO:0000256" key="1">
    <source>
        <dbReference type="ARBA" id="ARBA00004370"/>
    </source>
</evidence>
<dbReference type="PANTHER" id="PTHR11920:SF335">
    <property type="entry name" value="GUANYLATE CYCLASE"/>
    <property type="match status" value="1"/>
</dbReference>
<feature type="region of interest" description="Disordered" evidence="8">
    <location>
        <begin position="738"/>
        <end position="757"/>
    </location>
</feature>
<comment type="caution">
    <text evidence="10">The sequence shown here is derived from an EMBL/GenBank/DDBJ whole genome shotgun (WGS) entry which is preliminary data.</text>
</comment>
<evidence type="ECO:0000256" key="2">
    <source>
        <dbReference type="ARBA" id="ARBA00022692"/>
    </source>
</evidence>
<feature type="compositionally biased region" description="Low complexity" evidence="8">
    <location>
        <begin position="834"/>
        <end position="851"/>
    </location>
</feature>
<evidence type="ECO:0000256" key="8">
    <source>
        <dbReference type="SAM" id="MobiDB-lite"/>
    </source>
</evidence>
<comment type="subcellular location">
    <subcellularLocation>
        <location evidence="1">Membrane</location>
    </subcellularLocation>
</comment>
<keyword evidence="2" id="KW-0812">Transmembrane</keyword>